<protein>
    <submittedName>
        <fullName evidence="9">Ubp3 associated protein Bre5</fullName>
    </submittedName>
</protein>
<dbReference type="PANTHER" id="PTHR30176:SF3">
    <property type="entry name" value="FERREDOXIN-TYPE PROTEIN NAPH"/>
    <property type="match status" value="1"/>
</dbReference>
<dbReference type="InterPro" id="IPR017900">
    <property type="entry name" value="4Fe4S_Fe_S_CS"/>
</dbReference>
<evidence type="ECO:0000256" key="3">
    <source>
        <dbReference type="ARBA" id="ARBA00022723"/>
    </source>
</evidence>
<feature type="transmembrane region" description="Helical" evidence="7">
    <location>
        <begin position="171"/>
        <end position="189"/>
    </location>
</feature>
<keyword evidence="7" id="KW-0472">Membrane</keyword>
<comment type="caution">
    <text evidence="9">The sequence shown here is derived from an EMBL/GenBank/DDBJ whole genome shotgun (WGS) entry which is preliminary data.</text>
</comment>
<keyword evidence="7" id="KW-0812">Transmembrane</keyword>
<organism evidence="9 10">
    <name type="scientific">Amantichitinum ursilacus</name>
    <dbReference type="NCBI Taxonomy" id="857265"/>
    <lineage>
        <taxon>Bacteria</taxon>
        <taxon>Pseudomonadati</taxon>
        <taxon>Pseudomonadota</taxon>
        <taxon>Betaproteobacteria</taxon>
        <taxon>Neisseriales</taxon>
        <taxon>Chitinibacteraceae</taxon>
        <taxon>Amantichitinum</taxon>
    </lineage>
</organism>
<dbReference type="Pfam" id="PF13746">
    <property type="entry name" value="Fer4_18"/>
    <property type="match status" value="1"/>
</dbReference>
<sequence>MPSHRTSNSFKGIPINVSAGAGALAADEMIISGRHNKIHPRKTSGVFTRWRWFFVWATQLFFFGVPWLNVDGHQALLFDLGPQRFYVGSLIFLPQDFIYLTALLVLCALGLFAWTAVGGRLWCGFSCPQTVYTEIFVWIEQRFEGDRAARIKLDNAPLSPRKVAIKAAKHAAWVTFSLWTGLTFVGYFTPMRALANDMWTLTASGYALFWTLFYAFATYGNAGWLREQVCKYMCPYARFQSAMFDADTLVVSYDAARGEPRGGRSKHADAKAAGLGACVDCTLCVQVCPAGIDIRNGLQYECIGCALCVDACNSVMDKVGYPRGLIRFSTENLLAGKVKPAEAWSRLLRPRVLIYAALIAATVMISAVALWQRTPVKLNIARERVALVREAEDGMLENSYVLQIENADVRAHDFKISASGLDGIKVLVDQRGPLHIASGGSAEVNVRLHVDAEHAGPGSHEVEFRVAAQDQPQVAVTEPSRFYGR</sequence>
<dbReference type="NCBIfam" id="TIGR02745">
    <property type="entry name" value="ccoG_rdxA_fixG"/>
    <property type="match status" value="1"/>
</dbReference>
<feature type="domain" description="4Fe-4S ferredoxin-type" evidence="8">
    <location>
        <begin position="269"/>
        <end position="297"/>
    </location>
</feature>
<evidence type="ECO:0000313" key="10">
    <source>
        <dbReference type="Proteomes" id="UP000037939"/>
    </source>
</evidence>
<keyword evidence="10" id="KW-1185">Reference proteome</keyword>
<evidence type="ECO:0000256" key="5">
    <source>
        <dbReference type="ARBA" id="ARBA00023004"/>
    </source>
</evidence>
<dbReference type="Gene3D" id="1.10.1060.10">
    <property type="entry name" value="Alpha-helical ferredoxin"/>
    <property type="match status" value="1"/>
</dbReference>
<dbReference type="Pfam" id="PF12801">
    <property type="entry name" value="Fer4_5"/>
    <property type="match status" value="1"/>
</dbReference>
<dbReference type="GO" id="GO:0005886">
    <property type="term" value="C:plasma membrane"/>
    <property type="evidence" value="ECO:0007669"/>
    <property type="project" value="TreeGrafter"/>
</dbReference>
<keyword evidence="1" id="KW-0813">Transport</keyword>
<dbReference type="Gene3D" id="2.60.40.10">
    <property type="entry name" value="Immunoglobulins"/>
    <property type="match status" value="1"/>
</dbReference>
<feature type="transmembrane region" description="Helical" evidence="7">
    <location>
        <begin position="52"/>
        <end position="70"/>
    </location>
</feature>
<keyword evidence="5" id="KW-0408">Iron</keyword>
<dbReference type="GO" id="GO:0046872">
    <property type="term" value="F:metal ion binding"/>
    <property type="evidence" value="ECO:0007669"/>
    <property type="project" value="UniProtKB-KW"/>
</dbReference>
<evidence type="ECO:0000256" key="1">
    <source>
        <dbReference type="ARBA" id="ARBA00022448"/>
    </source>
</evidence>
<dbReference type="PROSITE" id="PS00198">
    <property type="entry name" value="4FE4S_FER_1"/>
    <property type="match status" value="1"/>
</dbReference>
<dbReference type="Proteomes" id="UP000037939">
    <property type="component" value="Unassembled WGS sequence"/>
</dbReference>
<accession>A0A0N1JTB0</accession>
<dbReference type="AlphaFoldDB" id="A0A0N1JTB0"/>
<dbReference type="RefSeq" id="WP_083458803.1">
    <property type="nucleotide sequence ID" value="NZ_LAQT01000003.1"/>
</dbReference>
<dbReference type="InterPro" id="IPR014116">
    <property type="entry name" value="Cyt_c_oxidase_cbb3_FixG"/>
</dbReference>
<dbReference type="SUPFAM" id="SSF54862">
    <property type="entry name" value="4Fe-4S ferredoxins"/>
    <property type="match status" value="1"/>
</dbReference>
<dbReference type="InterPro" id="IPR009051">
    <property type="entry name" value="Helical_ferredxn"/>
</dbReference>
<proteinExistence type="predicted"/>
<feature type="transmembrane region" description="Helical" evidence="7">
    <location>
        <begin position="352"/>
        <end position="371"/>
    </location>
</feature>
<dbReference type="InterPro" id="IPR017896">
    <property type="entry name" value="4Fe4S_Fe-S-bd"/>
</dbReference>
<reference evidence="9 10" key="1">
    <citation type="submission" date="2015-07" db="EMBL/GenBank/DDBJ databases">
        <title>Draft genome sequence of the Amantichitinum ursilacus IGB-41, a new chitin-degrading bacterium.</title>
        <authorList>
            <person name="Kirstahler P."/>
            <person name="Guenther M."/>
            <person name="Grumaz C."/>
            <person name="Rupp S."/>
            <person name="Zibek S."/>
            <person name="Sohn K."/>
        </authorList>
    </citation>
    <scope>NUCLEOTIDE SEQUENCE [LARGE SCALE GENOMIC DNA]</scope>
    <source>
        <strain evidence="9 10">IGB-41</strain>
    </source>
</reference>
<dbReference type="InterPro" id="IPR051684">
    <property type="entry name" value="Electron_Trans/Redox"/>
</dbReference>
<dbReference type="EMBL" id="LAQT01000003">
    <property type="protein sequence ID" value="KPC54206.1"/>
    <property type="molecule type" value="Genomic_DNA"/>
</dbReference>
<evidence type="ECO:0000313" key="9">
    <source>
        <dbReference type="EMBL" id="KPC54206.1"/>
    </source>
</evidence>
<evidence type="ECO:0000256" key="4">
    <source>
        <dbReference type="ARBA" id="ARBA00022982"/>
    </source>
</evidence>
<dbReference type="PANTHER" id="PTHR30176">
    <property type="entry name" value="FERREDOXIN-TYPE PROTEIN NAPH"/>
    <property type="match status" value="1"/>
</dbReference>
<evidence type="ECO:0000256" key="2">
    <source>
        <dbReference type="ARBA" id="ARBA00022485"/>
    </source>
</evidence>
<keyword evidence="7" id="KW-1133">Transmembrane helix</keyword>
<evidence type="ECO:0000259" key="8">
    <source>
        <dbReference type="PROSITE" id="PS51379"/>
    </source>
</evidence>
<dbReference type="InterPro" id="IPR013783">
    <property type="entry name" value="Ig-like_fold"/>
</dbReference>
<dbReference type="PATRIC" id="fig|857265.3.peg.1256"/>
<evidence type="ECO:0000256" key="7">
    <source>
        <dbReference type="SAM" id="Phobius"/>
    </source>
</evidence>
<dbReference type="InterPro" id="IPR032879">
    <property type="entry name" value="FixG_C"/>
</dbReference>
<name>A0A0N1JTB0_9NEIS</name>
<dbReference type="OrthoDB" id="9811700at2"/>
<feature type="transmembrane region" description="Helical" evidence="7">
    <location>
        <begin position="201"/>
        <end position="222"/>
    </location>
</feature>
<evidence type="ECO:0000256" key="6">
    <source>
        <dbReference type="ARBA" id="ARBA00023014"/>
    </source>
</evidence>
<keyword evidence="4" id="KW-0249">Electron transport</keyword>
<gene>
    <name evidence="9" type="ORF">WG78_06135</name>
</gene>
<dbReference type="Pfam" id="PF11614">
    <property type="entry name" value="FixG_C"/>
    <property type="match status" value="1"/>
</dbReference>
<dbReference type="PROSITE" id="PS51379">
    <property type="entry name" value="4FE4S_FER_2"/>
    <property type="match status" value="1"/>
</dbReference>
<feature type="transmembrane region" description="Helical" evidence="7">
    <location>
        <begin position="97"/>
        <end position="117"/>
    </location>
</feature>
<keyword evidence="2" id="KW-0004">4Fe-4S</keyword>
<dbReference type="STRING" id="857265.WG78_06135"/>
<keyword evidence="3" id="KW-0479">Metal-binding</keyword>
<dbReference type="GO" id="GO:0051539">
    <property type="term" value="F:4 iron, 4 sulfur cluster binding"/>
    <property type="evidence" value="ECO:0007669"/>
    <property type="project" value="UniProtKB-KW"/>
</dbReference>
<keyword evidence="6" id="KW-0411">Iron-sulfur</keyword>